<evidence type="ECO:0000256" key="13">
    <source>
        <dbReference type="HAMAP-Rule" id="MF_00145"/>
    </source>
</evidence>
<gene>
    <name evidence="13 17" type="primary">pgk</name>
    <name evidence="17" type="ORF">AUP43_13645</name>
</gene>
<feature type="binding site" evidence="13 14">
    <location>
        <begin position="22"/>
        <end position="24"/>
    </location>
    <ligand>
        <name>substrate</name>
    </ligand>
</feature>
<dbReference type="GO" id="GO:0006094">
    <property type="term" value="P:gluconeogenesis"/>
    <property type="evidence" value="ECO:0007669"/>
    <property type="project" value="TreeGrafter"/>
</dbReference>
<dbReference type="EC" id="2.7.2.3" evidence="5 13"/>
<dbReference type="InterPro" id="IPR036043">
    <property type="entry name" value="Phosphoglycerate_kinase_sf"/>
</dbReference>
<dbReference type="RefSeq" id="WP_067559576.1">
    <property type="nucleotide sequence ID" value="NZ_LPXN01000154.1"/>
</dbReference>
<evidence type="ECO:0000256" key="16">
    <source>
        <dbReference type="RuleBase" id="RU000532"/>
    </source>
</evidence>
<dbReference type="PIRSF" id="PIRSF000724">
    <property type="entry name" value="Pgk"/>
    <property type="match status" value="1"/>
</dbReference>
<dbReference type="UniPathway" id="UPA00109">
    <property type="reaction ID" value="UER00185"/>
</dbReference>
<comment type="pathway">
    <text evidence="2 13">Carbohydrate degradation; glycolysis; pyruvate from D-glyceraldehyde 3-phosphate: step 2/5.</text>
</comment>
<dbReference type="InterPro" id="IPR015911">
    <property type="entry name" value="Phosphoglycerate_kinase_CS"/>
</dbReference>
<keyword evidence="12 13" id="KW-0324">Glycolysis</keyword>
<feature type="binding site" evidence="13">
    <location>
        <position position="153"/>
    </location>
    <ligand>
        <name>substrate</name>
    </ligand>
</feature>
<evidence type="ECO:0000256" key="11">
    <source>
        <dbReference type="ARBA" id="ARBA00022840"/>
    </source>
</evidence>
<feature type="binding site" evidence="13 14">
    <location>
        <begin position="60"/>
        <end position="63"/>
    </location>
    <ligand>
        <name>substrate</name>
    </ligand>
</feature>
<dbReference type="InterPro" id="IPR015824">
    <property type="entry name" value="Phosphoglycerate_kinase_N"/>
</dbReference>
<evidence type="ECO:0000256" key="3">
    <source>
        <dbReference type="ARBA" id="ARBA00008982"/>
    </source>
</evidence>
<dbReference type="Gene3D" id="3.40.50.1260">
    <property type="entry name" value="Phosphoglycerate kinase, N-terminal domain"/>
    <property type="match status" value="2"/>
</dbReference>
<feature type="binding site" evidence="14">
    <location>
        <position position="37"/>
    </location>
    <ligand>
        <name>(2R)-3-phosphoglycerate</name>
        <dbReference type="ChEBI" id="CHEBI:58272"/>
    </ligand>
</feature>
<feature type="binding site" evidence="13">
    <location>
        <position position="37"/>
    </location>
    <ligand>
        <name>substrate</name>
    </ligand>
</feature>
<evidence type="ECO:0000256" key="1">
    <source>
        <dbReference type="ARBA" id="ARBA00000642"/>
    </source>
</evidence>
<feature type="binding site" evidence="14">
    <location>
        <position position="153"/>
    </location>
    <ligand>
        <name>(2R)-3-phosphoglycerate</name>
        <dbReference type="ChEBI" id="CHEBI:58272"/>
    </ligand>
</feature>
<comment type="caution">
    <text evidence="13">Lacks conserved residue(s) required for the propagation of feature annotation.</text>
</comment>
<dbReference type="AlphaFoldDB" id="A0A154VKN9"/>
<dbReference type="PANTHER" id="PTHR11406">
    <property type="entry name" value="PHOSPHOGLYCERATE KINASE"/>
    <property type="match status" value="1"/>
</dbReference>
<keyword evidence="18" id="KW-1185">Reference proteome</keyword>
<dbReference type="HAMAP" id="MF_00145">
    <property type="entry name" value="Phosphoglyc_kinase"/>
    <property type="match status" value="1"/>
</dbReference>
<dbReference type="EMBL" id="LPXN01000154">
    <property type="protein sequence ID" value="KZD01890.1"/>
    <property type="molecule type" value="Genomic_DNA"/>
</dbReference>
<dbReference type="OrthoDB" id="9808460at2"/>
<dbReference type="GO" id="GO:0004618">
    <property type="term" value="F:phosphoglycerate kinase activity"/>
    <property type="evidence" value="ECO:0007669"/>
    <property type="project" value="UniProtKB-UniRule"/>
</dbReference>
<dbReference type="PROSITE" id="PS00111">
    <property type="entry name" value="PGLYCERATE_KINASE"/>
    <property type="match status" value="1"/>
</dbReference>
<evidence type="ECO:0000256" key="10">
    <source>
        <dbReference type="ARBA" id="ARBA00022777"/>
    </source>
</evidence>
<dbReference type="PRINTS" id="PR00477">
    <property type="entry name" value="PHGLYCKINASE"/>
</dbReference>
<evidence type="ECO:0000256" key="6">
    <source>
        <dbReference type="ARBA" id="ARBA00016471"/>
    </source>
</evidence>
<dbReference type="GO" id="GO:0005524">
    <property type="term" value="F:ATP binding"/>
    <property type="evidence" value="ECO:0007669"/>
    <property type="project" value="UniProtKB-KW"/>
</dbReference>
<dbReference type="Proteomes" id="UP000076400">
    <property type="component" value="Unassembled WGS sequence"/>
</dbReference>
<evidence type="ECO:0000256" key="12">
    <source>
        <dbReference type="ARBA" id="ARBA00023152"/>
    </source>
</evidence>
<comment type="subcellular location">
    <subcellularLocation>
        <location evidence="13">Cytoplasm</location>
    </subcellularLocation>
</comment>
<feature type="binding site" evidence="14">
    <location>
        <position position="120"/>
    </location>
    <ligand>
        <name>(2R)-3-phosphoglycerate</name>
        <dbReference type="ChEBI" id="CHEBI:58272"/>
    </ligand>
</feature>
<dbReference type="CDD" id="cd00318">
    <property type="entry name" value="Phosphoglycerate_kinase"/>
    <property type="match status" value="1"/>
</dbReference>
<evidence type="ECO:0000256" key="2">
    <source>
        <dbReference type="ARBA" id="ARBA00004838"/>
    </source>
</evidence>
<keyword evidence="10 13" id="KW-0418">Kinase</keyword>
<feature type="binding site" evidence="13 15">
    <location>
        <begin position="355"/>
        <end position="358"/>
    </location>
    <ligand>
        <name>ATP</name>
        <dbReference type="ChEBI" id="CHEBI:30616"/>
    </ligand>
</feature>
<proteinExistence type="inferred from homology"/>
<sequence length="398" mass="41194">MAAFKTLDDLSVAGKRVLVRADLNVPMQDGKVTDATRIARVAPTIEELAKKGAKVIVLSHFGRPKGKPAPEFSLKPLVPALSAALGGRKVEFGAECLGPAAQAVVSRMQNGDVVLLENTRFYAGEEKNSPEMAAELAGLGDIYVNDAFSAAHRAHASTEGVARLLPSAAGRMMQQELEALEKALTKPARPVMAVIGGAKVSTKLELLGNLVAKVDKLAIGGGMANTFLYAQGVEVGKSLCERDLANTARAILKKAKAGNCTILLQSDAVIADTLAAGIETAVVGVDAVPADKMILDIGPATQLVWEREMAECQTLVWNGPVGAFETAPFDQGTTALAQAAARLTQSGNLLSVAGGGDTVAALAHAGVEEKFTYVSSAGGAFLEWLEGKTLPGVAALSA</sequence>
<comment type="caution">
    <text evidence="17">The sequence shown here is derived from an EMBL/GenBank/DDBJ whole genome shotgun (WGS) entry which is preliminary data.</text>
</comment>
<feature type="binding site" evidence="13">
    <location>
        <position position="120"/>
    </location>
    <ligand>
        <name>substrate</name>
    </ligand>
</feature>
<dbReference type="FunFam" id="3.40.50.1260:FF:000006">
    <property type="entry name" value="Phosphoglycerate kinase"/>
    <property type="match status" value="1"/>
</dbReference>
<evidence type="ECO:0000256" key="7">
    <source>
        <dbReference type="ARBA" id="ARBA00022490"/>
    </source>
</evidence>
<organism evidence="17 18">
    <name type="scientific">Oceanibaculum pacificum</name>
    <dbReference type="NCBI Taxonomy" id="580166"/>
    <lineage>
        <taxon>Bacteria</taxon>
        <taxon>Pseudomonadati</taxon>
        <taxon>Pseudomonadota</taxon>
        <taxon>Alphaproteobacteria</taxon>
        <taxon>Rhodospirillales</taxon>
        <taxon>Oceanibaculaceae</taxon>
        <taxon>Oceanibaculum</taxon>
    </lineage>
</organism>
<keyword evidence="9 13" id="KW-0547">Nucleotide-binding</keyword>
<evidence type="ECO:0000256" key="14">
    <source>
        <dbReference type="PIRSR" id="PIRSR000724-1"/>
    </source>
</evidence>
<keyword evidence="7 13" id="KW-0963">Cytoplasm</keyword>
<comment type="similarity">
    <text evidence="3 13 16">Belongs to the phosphoglycerate kinase family.</text>
</comment>
<feature type="binding site" evidence="13 15">
    <location>
        <position position="325"/>
    </location>
    <ligand>
        <name>ATP</name>
        <dbReference type="ChEBI" id="CHEBI:30616"/>
    </ligand>
</feature>
<dbReference type="InterPro" id="IPR001576">
    <property type="entry name" value="Phosphoglycerate_kinase"/>
</dbReference>
<dbReference type="GO" id="GO:0043531">
    <property type="term" value="F:ADP binding"/>
    <property type="evidence" value="ECO:0007669"/>
    <property type="project" value="TreeGrafter"/>
</dbReference>
<protein>
    <recommendedName>
        <fullName evidence="6 13">Phosphoglycerate kinase</fullName>
        <ecNumber evidence="5 13">2.7.2.3</ecNumber>
    </recommendedName>
</protein>
<comment type="catalytic activity">
    <reaction evidence="1 13 16">
        <text>(2R)-3-phosphoglycerate + ATP = (2R)-3-phospho-glyceroyl phosphate + ADP</text>
        <dbReference type="Rhea" id="RHEA:14801"/>
        <dbReference type="ChEBI" id="CHEBI:30616"/>
        <dbReference type="ChEBI" id="CHEBI:57604"/>
        <dbReference type="ChEBI" id="CHEBI:58272"/>
        <dbReference type="ChEBI" id="CHEBI:456216"/>
        <dbReference type="EC" id="2.7.2.3"/>
    </reaction>
</comment>
<evidence type="ECO:0000256" key="15">
    <source>
        <dbReference type="PIRSR" id="PIRSR000724-2"/>
    </source>
</evidence>
<feature type="binding site" evidence="13 15">
    <location>
        <position position="203"/>
    </location>
    <ligand>
        <name>ATP</name>
        <dbReference type="ChEBI" id="CHEBI:30616"/>
    </ligand>
</feature>
<dbReference type="SUPFAM" id="SSF53748">
    <property type="entry name" value="Phosphoglycerate kinase"/>
    <property type="match status" value="1"/>
</dbReference>
<dbReference type="Pfam" id="PF00162">
    <property type="entry name" value="PGK"/>
    <property type="match status" value="1"/>
</dbReference>
<evidence type="ECO:0000256" key="4">
    <source>
        <dbReference type="ARBA" id="ARBA00011245"/>
    </source>
</evidence>
<accession>A0A154VKN9</accession>
<name>A0A154VKN9_9PROT</name>
<keyword evidence="11 13" id="KW-0067">ATP-binding</keyword>
<dbReference type="GO" id="GO:0006096">
    <property type="term" value="P:glycolytic process"/>
    <property type="evidence" value="ECO:0007669"/>
    <property type="project" value="UniProtKB-UniRule"/>
</dbReference>
<dbReference type="STRING" id="580166.AUP43_13645"/>
<evidence type="ECO:0000256" key="5">
    <source>
        <dbReference type="ARBA" id="ARBA00013061"/>
    </source>
</evidence>
<dbReference type="GO" id="GO:0005829">
    <property type="term" value="C:cytosol"/>
    <property type="evidence" value="ECO:0007669"/>
    <property type="project" value="TreeGrafter"/>
</dbReference>
<comment type="subunit">
    <text evidence="4 13">Monomer.</text>
</comment>
<reference evidence="17 18" key="1">
    <citation type="submission" date="2015-12" db="EMBL/GenBank/DDBJ databases">
        <title>Genome sequence of Oceanibaculum pacificum MCCC 1A02656.</title>
        <authorList>
            <person name="Lu L."/>
            <person name="Lai Q."/>
            <person name="Shao Z."/>
            <person name="Qian P."/>
        </authorList>
    </citation>
    <scope>NUCLEOTIDE SEQUENCE [LARGE SCALE GENOMIC DNA]</scope>
    <source>
        <strain evidence="17 18">MCCC 1A02656</strain>
    </source>
</reference>
<dbReference type="FunFam" id="3.40.50.1260:FF:000031">
    <property type="entry name" value="Phosphoglycerate kinase 1"/>
    <property type="match status" value="1"/>
</dbReference>
<evidence type="ECO:0000256" key="9">
    <source>
        <dbReference type="ARBA" id="ARBA00022741"/>
    </source>
</evidence>
<evidence type="ECO:0000256" key="8">
    <source>
        <dbReference type="ARBA" id="ARBA00022679"/>
    </source>
</evidence>
<evidence type="ECO:0000313" key="17">
    <source>
        <dbReference type="EMBL" id="KZD01890.1"/>
    </source>
</evidence>
<evidence type="ECO:0000313" key="18">
    <source>
        <dbReference type="Proteomes" id="UP000076400"/>
    </source>
</evidence>
<dbReference type="PANTHER" id="PTHR11406:SF23">
    <property type="entry name" value="PHOSPHOGLYCERATE KINASE 1, CHLOROPLASTIC-RELATED"/>
    <property type="match status" value="1"/>
</dbReference>
<keyword evidence="8 13" id="KW-0808">Transferase</keyword>